<dbReference type="VEuPathDB" id="FungiDB:A9K55_001532"/>
<name>A0A2H4SRI1_CORMI</name>
<proteinExistence type="predicted"/>
<feature type="region of interest" description="Disordered" evidence="1">
    <location>
        <begin position="165"/>
        <end position="205"/>
    </location>
</feature>
<dbReference type="VEuPathDB" id="FungiDB:CCM_00600"/>
<evidence type="ECO:0000313" key="2">
    <source>
        <dbReference type="EMBL" id="ATY65705.1"/>
    </source>
</evidence>
<gene>
    <name evidence="2" type="ORF">A9K55_001532</name>
</gene>
<evidence type="ECO:0000313" key="3">
    <source>
        <dbReference type="Proteomes" id="UP000323067"/>
    </source>
</evidence>
<accession>A0A2H4SRI1</accession>
<evidence type="ECO:0000256" key="1">
    <source>
        <dbReference type="SAM" id="MobiDB-lite"/>
    </source>
</evidence>
<reference evidence="2 3" key="1">
    <citation type="journal article" date="2017" name="BMC Genomics">
        <title>Chromosome level assembly and secondary metabolite potential of the parasitic fungus Cordyceps militaris.</title>
        <authorList>
            <person name="Kramer G.J."/>
            <person name="Nodwell J.R."/>
        </authorList>
    </citation>
    <scope>NUCLEOTIDE SEQUENCE [LARGE SCALE GENOMIC DNA]</scope>
    <source>
        <strain evidence="2 3">ATCC 34164</strain>
    </source>
</reference>
<protein>
    <submittedName>
        <fullName evidence="2">Uncharacterized protein</fullName>
    </submittedName>
</protein>
<feature type="compositionally biased region" description="Polar residues" evidence="1">
    <location>
        <begin position="92"/>
        <end position="101"/>
    </location>
</feature>
<sequence length="220" mass="23642">MSWLCYVEPRRFSSPPCTSPHLPCKILRPVAKNEDTGQLLTVGADVSDLNPPSPSSPHCATPSLPARVVWRHRWASVPMLSPALAGGARSPTAPSVTVTQRASERRRVHHPRASCMRRPLRRPGGPDIRRLRRAPMHCGGRCVALTQTSYRRACVQNISRRGYGAGGAAARMGASRSRREPWPPAKDPGAHATTGANGGFGAAGAPRTLFYSTARENAAS</sequence>
<dbReference type="Proteomes" id="UP000323067">
    <property type="component" value="Chromosome iii"/>
</dbReference>
<feature type="region of interest" description="Disordered" evidence="1">
    <location>
        <begin position="84"/>
        <end position="132"/>
    </location>
</feature>
<organism evidence="2 3">
    <name type="scientific">Cordyceps militaris</name>
    <name type="common">Caterpillar fungus</name>
    <name type="synonym">Clavaria militaris</name>
    <dbReference type="NCBI Taxonomy" id="73501"/>
    <lineage>
        <taxon>Eukaryota</taxon>
        <taxon>Fungi</taxon>
        <taxon>Dikarya</taxon>
        <taxon>Ascomycota</taxon>
        <taxon>Pezizomycotina</taxon>
        <taxon>Sordariomycetes</taxon>
        <taxon>Hypocreomycetidae</taxon>
        <taxon>Hypocreales</taxon>
        <taxon>Cordycipitaceae</taxon>
        <taxon>Cordyceps</taxon>
    </lineage>
</organism>
<dbReference type="EMBL" id="CP023326">
    <property type="protein sequence ID" value="ATY65705.1"/>
    <property type="molecule type" value="Genomic_DNA"/>
</dbReference>
<dbReference type="AlphaFoldDB" id="A0A2H4SRI1"/>